<evidence type="ECO:0000313" key="3">
    <source>
        <dbReference type="Proteomes" id="UP000426246"/>
    </source>
</evidence>
<evidence type="ECO:0000259" key="1">
    <source>
        <dbReference type="Pfam" id="PF12867"/>
    </source>
</evidence>
<dbReference type="KEGG" id="ppsc:EHS13_24020"/>
<dbReference type="Proteomes" id="UP000426246">
    <property type="component" value="Chromosome"/>
</dbReference>
<organism evidence="2 3">
    <name type="scientific">Paenibacillus psychroresistens</name>
    <dbReference type="NCBI Taxonomy" id="1778678"/>
    <lineage>
        <taxon>Bacteria</taxon>
        <taxon>Bacillati</taxon>
        <taxon>Bacillota</taxon>
        <taxon>Bacilli</taxon>
        <taxon>Bacillales</taxon>
        <taxon>Paenibacillaceae</taxon>
        <taxon>Paenibacillus</taxon>
    </lineage>
</organism>
<dbReference type="AlphaFoldDB" id="A0A6B8RQE0"/>
<dbReference type="SUPFAM" id="SSF109854">
    <property type="entry name" value="DinB/YfiT-like putative metalloenzymes"/>
    <property type="match status" value="1"/>
</dbReference>
<accession>A0A6B8RQE0</accession>
<dbReference type="Pfam" id="PF12867">
    <property type="entry name" value="DinB_2"/>
    <property type="match status" value="1"/>
</dbReference>
<protein>
    <submittedName>
        <fullName evidence="2">DinB family protein</fullName>
    </submittedName>
</protein>
<feature type="domain" description="DinB-like" evidence="1">
    <location>
        <begin position="29"/>
        <end position="152"/>
    </location>
</feature>
<name>A0A6B8RQE0_9BACL</name>
<evidence type="ECO:0000313" key="2">
    <source>
        <dbReference type="EMBL" id="QGQ97733.1"/>
    </source>
</evidence>
<reference evidence="3" key="1">
    <citation type="submission" date="2018-11" db="EMBL/GenBank/DDBJ databases">
        <title>Complete genome sequence of Paenibacillus sp. ML311-T8.</title>
        <authorList>
            <person name="Nam Y.-D."/>
            <person name="Kang J."/>
            <person name="Chung W.-H."/>
            <person name="Park Y.S."/>
        </authorList>
    </citation>
    <scope>NUCLEOTIDE SEQUENCE [LARGE SCALE GENOMIC DNA]</scope>
    <source>
        <strain evidence="3">ML311-T8</strain>
    </source>
</reference>
<proteinExistence type="predicted"/>
<dbReference type="EMBL" id="CP034235">
    <property type="protein sequence ID" value="QGQ97733.1"/>
    <property type="molecule type" value="Genomic_DNA"/>
</dbReference>
<dbReference type="InterPro" id="IPR034660">
    <property type="entry name" value="DinB/YfiT-like"/>
</dbReference>
<dbReference type="Gene3D" id="1.20.120.450">
    <property type="entry name" value="dinb family like domain"/>
    <property type="match status" value="1"/>
</dbReference>
<dbReference type="InterPro" id="IPR024775">
    <property type="entry name" value="DinB-like"/>
</dbReference>
<keyword evidence="3" id="KW-1185">Reference proteome</keyword>
<gene>
    <name evidence="2" type="ORF">EHS13_24020</name>
</gene>
<dbReference type="RefSeq" id="WP_155702835.1">
    <property type="nucleotide sequence ID" value="NZ_CP034235.1"/>
</dbReference>
<dbReference type="OrthoDB" id="9798830at2"/>
<sequence>MLTSVKEVLLDQLAACHDDESWFKPSKTILNDVSVNDAVWKAENYPHSICEIAHHLIFWNEMWLNRFINDDLYEKSNTTNDETFELDHRKQNEASWNETIRRLSNGFVHWREVITNCDDSKLEKRIPSYFNAQWWGVISNLCIHNAYHIGQMMLLKKQVQKYRS</sequence>